<feature type="binding site" evidence="10">
    <location>
        <position position="503"/>
    </location>
    <ligand>
        <name>substrate</name>
        <label>2</label>
        <note>for enolase-phosphatase activity</note>
    </ligand>
</feature>
<keyword evidence="7 10" id="KW-0486">Methionine biosynthesis</keyword>
<reference evidence="12" key="1">
    <citation type="journal article" date="2021" name="Proc. Natl. Acad. Sci. U.S.A.">
        <title>Three genomes in the algal genus Volvox reveal the fate of a haploid sex-determining region after a transition to homothallism.</title>
        <authorList>
            <person name="Yamamoto K."/>
            <person name="Hamaji T."/>
            <person name="Kawai-Toyooka H."/>
            <person name="Matsuzaki R."/>
            <person name="Takahashi F."/>
            <person name="Nishimura Y."/>
            <person name="Kawachi M."/>
            <person name="Noguchi H."/>
            <person name="Minakuchi Y."/>
            <person name="Umen J.G."/>
            <person name="Toyoda A."/>
            <person name="Nozaki H."/>
        </authorList>
    </citation>
    <scope>NUCLEOTIDE SEQUENCE</scope>
    <source>
        <strain evidence="12">NIES-3785</strain>
    </source>
</reference>
<keyword evidence="5 10" id="KW-0862">Zinc</keyword>
<comment type="pathway">
    <text evidence="10">Amino-acid biosynthesis; L-methionine biosynthesis via salvage pathway; L-methionine from S-methyl-5-thio-alpha-D-ribose 1-phosphate: step 2/6.</text>
</comment>
<dbReference type="Proteomes" id="UP000722791">
    <property type="component" value="Unassembled WGS sequence"/>
</dbReference>
<dbReference type="PANTHER" id="PTHR10640:SF7">
    <property type="entry name" value="METHYLTHIORIBULOSE-1-PHOSPHATE DEHYDRATASE"/>
    <property type="match status" value="1"/>
</dbReference>
<keyword evidence="6 10" id="KW-0460">Magnesium</keyword>
<dbReference type="EC" id="4.2.1.109" evidence="10"/>
<dbReference type="Gene3D" id="3.40.225.10">
    <property type="entry name" value="Class II aldolase/adducin N-terminal domain"/>
    <property type="match status" value="1"/>
</dbReference>
<keyword evidence="4 10" id="KW-0378">Hydrolase</keyword>
<proteinExistence type="inferred from homology"/>
<feature type="binding site" evidence="10">
    <location>
        <position position="334"/>
    </location>
    <ligand>
        <name>Mg(2+)</name>
        <dbReference type="ChEBI" id="CHEBI:18420"/>
    </ligand>
</feature>
<evidence type="ECO:0000259" key="11">
    <source>
        <dbReference type="SMART" id="SM01007"/>
    </source>
</evidence>
<dbReference type="InterPro" id="IPR001303">
    <property type="entry name" value="Aldolase_II/adducin_N"/>
</dbReference>
<comment type="pathway">
    <text evidence="10">Amino-acid biosynthesis; L-methionine biosynthesis via salvage pathway; L-methionine from S-methyl-5-thio-alpha-D-ribose 1-phosphate: step 3/6.</text>
</comment>
<dbReference type="SUPFAM" id="SSF56784">
    <property type="entry name" value="HAD-like"/>
    <property type="match status" value="1"/>
</dbReference>
<dbReference type="EMBL" id="BNCQ01000007">
    <property type="protein sequence ID" value="GIM00155.1"/>
    <property type="molecule type" value="Genomic_DNA"/>
</dbReference>
<evidence type="ECO:0000313" key="12">
    <source>
        <dbReference type="EMBL" id="GIM00155.1"/>
    </source>
</evidence>
<evidence type="ECO:0000256" key="8">
    <source>
        <dbReference type="ARBA" id="ARBA00023239"/>
    </source>
</evidence>
<keyword evidence="8 10" id="KW-0456">Lyase</keyword>
<organism evidence="12 13">
    <name type="scientific">Volvox reticuliferus</name>
    <dbReference type="NCBI Taxonomy" id="1737510"/>
    <lineage>
        <taxon>Eukaryota</taxon>
        <taxon>Viridiplantae</taxon>
        <taxon>Chlorophyta</taxon>
        <taxon>core chlorophytes</taxon>
        <taxon>Chlorophyceae</taxon>
        <taxon>CS clade</taxon>
        <taxon>Chlamydomonadales</taxon>
        <taxon>Volvocaceae</taxon>
        <taxon>Volvox</taxon>
    </lineage>
</organism>
<dbReference type="NCBIfam" id="TIGR03328">
    <property type="entry name" value="salvage_mtnB"/>
    <property type="match status" value="1"/>
</dbReference>
<dbReference type="GO" id="GO:0008270">
    <property type="term" value="F:zinc ion binding"/>
    <property type="evidence" value="ECO:0007669"/>
    <property type="project" value="UniProtKB-UniRule"/>
</dbReference>
<dbReference type="SFLD" id="SFLDS00003">
    <property type="entry name" value="Haloacid_Dehalogenase"/>
    <property type="match status" value="1"/>
</dbReference>
<dbReference type="GO" id="GO:0019509">
    <property type="term" value="P:L-methionine salvage from methylthioadenosine"/>
    <property type="evidence" value="ECO:0007669"/>
    <property type="project" value="UniProtKB-UniRule"/>
</dbReference>
<dbReference type="SMART" id="SM01007">
    <property type="entry name" value="Aldolase_II"/>
    <property type="match status" value="1"/>
</dbReference>
<protein>
    <recommendedName>
        <fullName evidence="10">Probable bifunctional methylthioribulose-1-phosphate dehydratase/enolase-phosphatase E1</fullName>
    </recommendedName>
    <domain>
        <recommendedName>
            <fullName evidence="10">Methylthioribulose-1-phosphate dehydratase</fullName>
            <shortName evidence="10">MTRu-1-P dehydratase</shortName>
            <ecNumber evidence="10">4.2.1.109</ecNumber>
        </recommendedName>
    </domain>
    <domain>
        <recommendedName>
            <fullName evidence="10">Enolase-phosphatase E1</fullName>
            <ecNumber evidence="10">3.1.3.77</ecNumber>
        </recommendedName>
        <alternativeName>
            <fullName evidence="10">2,3-diketo-5-methylthio-1-phosphopentane phosphatase</fullName>
        </alternativeName>
    </domain>
</protein>
<dbReference type="Pfam" id="PF00596">
    <property type="entry name" value="Aldolase_II"/>
    <property type="match status" value="1"/>
</dbReference>
<accession>A0A8J4G342</accession>
<dbReference type="AlphaFoldDB" id="A0A8J4G342"/>
<comment type="similarity">
    <text evidence="10">In the N-terminal section; belongs to the aldolase class II family. MtnB subfamily.</text>
</comment>
<keyword evidence="9 10" id="KW-0511">Multifunctional enzyme</keyword>
<dbReference type="SFLD" id="SFLDG01133">
    <property type="entry name" value="C1.5.4:_Enolase-phosphatase_Li"/>
    <property type="match status" value="1"/>
</dbReference>
<comment type="pathway">
    <text evidence="10">Amino-acid biosynthesis; L-methionine biosynthesis via salvage pathway; L-methionine from S-methyl-5-thio-alpha-D-ribose 1-phosphate: step 4/6.</text>
</comment>
<dbReference type="InterPro" id="IPR023943">
    <property type="entry name" value="Enolase-ppase_E1"/>
</dbReference>
<feature type="binding site" evidence="10">
    <location>
        <begin position="469"/>
        <end position="470"/>
    </location>
    <ligand>
        <name>substrate</name>
        <label>2</label>
        <note>for enolase-phosphatase activity</note>
    </ligand>
</feature>
<name>A0A8J4G342_9CHLO</name>
<dbReference type="InterPro" id="IPR027505">
    <property type="entry name" value="MtnB_viridiplantae"/>
</dbReference>
<dbReference type="GO" id="GO:0043874">
    <property type="term" value="F:acireductone synthase activity"/>
    <property type="evidence" value="ECO:0007669"/>
    <property type="project" value="UniProtKB-EC"/>
</dbReference>
<comment type="cofactor">
    <cofactor evidence="10">
        <name>Mg(2+)</name>
        <dbReference type="ChEBI" id="CHEBI:18420"/>
    </cofactor>
    <text evidence="10">Binds 1 Mg(2+) ion per subunit.</text>
</comment>
<feature type="binding site" evidence="10">
    <location>
        <position position="249"/>
    </location>
    <ligand>
        <name>Zn(2+)</name>
        <dbReference type="ChEBI" id="CHEBI:29105"/>
    </ligand>
</feature>
<evidence type="ECO:0000256" key="1">
    <source>
        <dbReference type="ARBA" id="ARBA00022490"/>
    </source>
</evidence>
<comment type="catalytic activity">
    <reaction evidence="10">
        <text>5-methylsulfanyl-2,3-dioxopentyl phosphate + H2O = 1,2-dihydroxy-5-(methylsulfanyl)pent-1-en-3-one + phosphate</text>
        <dbReference type="Rhea" id="RHEA:21700"/>
        <dbReference type="ChEBI" id="CHEBI:15377"/>
        <dbReference type="ChEBI" id="CHEBI:43474"/>
        <dbReference type="ChEBI" id="CHEBI:49252"/>
        <dbReference type="ChEBI" id="CHEBI:58828"/>
        <dbReference type="EC" id="3.1.3.77"/>
    </reaction>
</comment>
<feature type="region of interest" description="Methylthioribulose-1-phosphate dehydratase" evidence="10">
    <location>
        <begin position="1"/>
        <end position="284"/>
    </location>
</feature>
<evidence type="ECO:0000256" key="10">
    <source>
        <dbReference type="HAMAP-Rule" id="MF_03118"/>
    </source>
</evidence>
<feature type="binding site" evidence="10">
    <location>
        <position position="156"/>
    </location>
    <ligand>
        <name>substrate</name>
        <label>1</label>
        <note>for methylthioribulose-1-phosphate dehydratase activity</note>
    </ligand>
</feature>
<evidence type="ECO:0000256" key="2">
    <source>
        <dbReference type="ARBA" id="ARBA00022605"/>
    </source>
</evidence>
<keyword evidence="1" id="KW-0963">Cytoplasm</keyword>
<dbReference type="SUPFAM" id="SSF53639">
    <property type="entry name" value="AraD/HMP-PK domain-like"/>
    <property type="match status" value="1"/>
</dbReference>
<dbReference type="GO" id="GO:0005737">
    <property type="term" value="C:cytoplasm"/>
    <property type="evidence" value="ECO:0007669"/>
    <property type="project" value="InterPro"/>
</dbReference>
<dbReference type="CDD" id="cd01629">
    <property type="entry name" value="HAD_EP"/>
    <property type="match status" value="1"/>
</dbReference>
<dbReference type="HAMAP" id="MF_03118">
    <property type="entry name" value="Salvage_MtnBC"/>
    <property type="match status" value="1"/>
</dbReference>
<comment type="cofactor">
    <cofactor evidence="10">
        <name>Zn(2+)</name>
        <dbReference type="ChEBI" id="CHEBI:29105"/>
    </cofactor>
    <text evidence="10">Binds 1 zinc ion per subunit.</text>
</comment>
<dbReference type="Gene3D" id="1.10.720.60">
    <property type="match status" value="1"/>
</dbReference>
<feature type="domain" description="Class II aldolase/adducin N-terminal" evidence="11">
    <location>
        <begin position="81"/>
        <end position="276"/>
    </location>
</feature>
<evidence type="ECO:0000256" key="6">
    <source>
        <dbReference type="ARBA" id="ARBA00022842"/>
    </source>
</evidence>
<evidence type="ECO:0000313" key="13">
    <source>
        <dbReference type="Proteomes" id="UP000722791"/>
    </source>
</evidence>
<dbReference type="Gene3D" id="3.40.50.1000">
    <property type="entry name" value="HAD superfamily/HAD-like"/>
    <property type="match status" value="1"/>
</dbReference>
<evidence type="ECO:0000256" key="5">
    <source>
        <dbReference type="ARBA" id="ARBA00022833"/>
    </source>
</evidence>
<keyword evidence="3 10" id="KW-0479">Metal-binding</keyword>
<feature type="active site" description="Proton donor/acceptor; for methylthioribulose-1-phosphate dehydratase activity" evidence="10">
    <location>
        <position position="199"/>
    </location>
</feature>
<evidence type="ECO:0000256" key="7">
    <source>
        <dbReference type="ARBA" id="ARBA00023167"/>
    </source>
</evidence>
<dbReference type="InterPro" id="IPR017714">
    <property type="entry name" value="MethylthioRu-1-P_deHdtase_MtnB"/>
</dbReference>
<dbReference type="InterPro" id="IPR036409">
    <property type="entry name" value="Aldolase_II/adducin_N_sf"/>
</dbReference>
<dbReference type="InterPro" id="IPR023214">
    <property type="entry name" value="HAD_sf"/>
</dbReference>
<keyword evidence="2 10" id="KW-0028">Amino-acid biosynthesis</keyword>
<dbReference type="NCBIfam" id="TIGR01691">
    <property type="entry name" value="enolase-ppase"/>
    <property type="match status" value="1"/>
</dbReference>
<evidence type="ECO:0000256" key="4">
    <source>
        <dbReference type="ARBA" id="ARBA00022801"/>
    </source>
</evidence>
<dbReference type="FunFam" id="3.40.225.10:FF:000010">
    <property type="entry name" value="Probable bifunctional methylthioribulose-1-phosphate dehydratase/enolase-phosphatase E1"/>
    <property type="match status" value="1"/>
</dbReference>
<dbReference type="HAMAP" id="MF_03116">
    <property type="entry name" value="Salvage_MtnB_euk"/>
    <property type="match status" value="1"/>
</dbReference>
<sequence>MKLFKQILHRGYGFIQASAFSSPSRLSLPPTELFSSDVRTSGTLKVTAIVTRNFIRRSISQRLQAISEPAAMSISVDDAKNLICELCRLFYDQGWVSGTGGGISVKAGSEIVMAPSGVQKERMQPDDMFVLDSKGEIIHTPAAKPPPNRPPKLSECSPLFMAAYELRNAGAVIHSHSINAVLATMLDPEASEFVITHVEMIKGIEGHGFYGKCVVPVIENTARECELTDRLRQAIADYPQANAVLVRRHGVYVWGKDWIQAKTQAECYDYLFEAAVRMNAMGLDYRRPPAPIFANGNRAAAVANGASDLVASFPAQKKLKIKHSAALPTCIVLDIEGTVAPISFVADVMFPYAKQHCRAFLEGSYDSAETQADIQLIREQAAADVAAGEPGVGDVPPASADKPTVVNAVVAWVDSAILADRKVTALKTLQGHIWRSGFTSGAMRSELFRDVPDALVEWRSAGIKTYIYSSGSREAQRLFFGYSQVGDLRPYLCGFFDTTSGAKVQSTSYSNIALSLGTDSPDDILFATDSLAEAQAATVAGWRAVLVERPGNKALPEGHGFRVISSMQELL</sequence>
<comment type="similarity">
    <text evidence="10">In the C-terminal section; belongs to the HAD-like hydrolase superfamily. MasA/MtnC family.</text>
</comment>
<dbReference type="SFLD" id="SFLDG01129">
    <property type="entry name" value="C1.5:_HAD__Beta-PGM__Phosphata"/>
    <property type="match status" value="1"/>
</dbReference>
<feature type="binding site" evidence="10">
    <location>
        <position position="529"/>
    </location>
    <ligand>
        <name>Mg(2+)</name>
        <dbReference type="ChEBI" id="CHEBI:18420"/>
    </ligand>
</feature>
<dbReference type="GO" id="GO:0000287">
    <property type="term" value="F:magnesium ion binding"/>
    <property type="evidence" value="ECO:0007669"/>
    <property type="project" value="UniProtKB-UniRule"/>
</dbReference>
<feature type="binding site" evidence="10">
    <location>
        <position position="174"/>
    </location>
    <ligand>
        <name>Zn(2+)</name>
        <dbReference type="ChEBI" id="CHEBI:29105"/>
    </ligand>
</feature>
<dbReference type="Pfam" id="PF00702">
    <property type="entry name" value="Hydrolase"/>
    <property type="match status" value="1"/>
</dbReference>
<dbReference type="PANTHER" id="PTHR10640">
    <property type="entry name" value="METHYLTHIORIBULOSE-1-PHOSPHATE DEHYDRATASE"/>
    <property type="match status" value="1"/>
</dbReference>
<dbReference type="InterPro" id="IPR027514">
    <property type="entry name" value="Salvage_MtnB_euk"/>
</dbReference>
<dbReference type="UniPathway" id="UPA00904">
    <property type="reaction ID" value="UER00875"/>
</dbReference>
<gene>
    <name evidence="12" type="ORF">Vretimale_5328</name>
</gene>
<dbReference type="InterPro" id="IPR036412">
    <property type="entry name" value="HAD-like_sf"/>
</dbReference>
<comment type="caution">
    <text evidence="12">The sequence shown here is derived from an EMBL/GenBank/DDBJ whole genome shotgun (WGS) entry which is preliminary data.</text>
</comment>
<feature type="binding site" evidence="10">
    <location>
        <position position="176"/>
    </location>
    <ligand>
        <name>Zn(2+)</name>
        <dbReference type="ChEBI" id="CHEBI:29105"/>
    </ligand>
</feature>
<dbReference type="GO" id="GO:0046570">
    <property type="term" value="F:methylthioribulose 1-phosphate dehydratase activity"/>
    <property type="evidence" value="ECO:0007669"/>
    <property type="project" value="UniProtKB-UniRule"/>
</dbReference>
<feature type="region of interest" description="Enolase-phosphatase E1" evidence="10">
    <location>
        <begin position="331"/>
        <end position="571"/>
    </location>
</feature>
<evidence type="ECO:0000256" key="9">
    <source>
        <dbReference type="ARBA" id="ARBA00023268"/>
    </source>
</evidence>
<feature type="binding site" evidence="10">
    <location>
        <position position="336"/>
    </location>
    <ligand>
        <name>Mg(2+)</name>
        <dbReference type="ChEBI" id="CHEBI:18420"/>
    </ligand>
</feature>
<dbReference type="EC" id="3.1.3.77" evidence="10"/>
<evidence type="ECO:0000256" key="3">
    <source>
        <dbReference type="ARBA" id="ARBA00022723"/>
    </source>
</evidence>
<comment type="catalytic activity">
    <reaction evidence="10">
        <text>5-(methylsulfanyl)-D-ribulose 1-phosphate = 5-methylsulfanyl-2,3-dioxopentyl phosphate + H2O</text>
        <dbReference type="Rhea" id="RHEA:15549"/>
        <dbReference type="ChEBI" id="CHEBI:15377"/>
        <dbReference type="ChEBI" id="CHEBI:58548"/>
        <dbReference type="ChEBI" id="CHEBI:58828"/>
        <dbReference type="EC" id="4.2.1.109"/>
    </reaction>
</comment>